<dbReference type="GO" id="GO:0070507">
    <property type="term" value="P:regulation of microtubule cytoskeleton organization"/>
    <property type="evidence" value="ECO:0007669"/>
    <property type="project" value="UniProtKB-UniRule"/>
</dbReference>
<evidence type="ECO:0000256" key="2">
    <source>
        <dbReference type="ARBA" id="ARBA00023315"/>
    </source>
</evidence>
<comment type="similarity">
    <text evidence="3">Belongs to the acetyltransferase ATAT1 family.</text>
</comment>
<dbReference type="PANTHER" id="PTHR12327">
    <property type="entry name" value="ALPHA-TUBULIN N-ACETYLTRANSFERASE 1"/>
    <property type="match status" value="1"/>
</dbReference>
<dbReference type="OrthoDB" id="447510at2759"/>
<comment type="function">
    <text evidence="3">Specifically acetylates 'Lys-40' in alpha-tubulin on the lumenal side of microtubules. Promotes microtubule destabilization and accelerates microtubule dynamics; this activity may be independent of acetylation activity. Acetylates alpha-tubulin with a slow enzymatic rate, due to a catalytic site that is not optimized for acetyl transfer. Enters the microtubule through each end and diffuses quickly throughout the lumen of microtubules. Acetylates only long/old microtubules because of its slow acetylation rate since it does not have time to act on dynamically unstable microtubules before the enzyme is released.</text>
</comment>
<dbReference type="GO" id="GO:0048666">
    <property type="term" value="P:neuron development"/>
    <property type="evidence" value="ECO:0007669"/>
    <property type="project" value="UniProtKB-UniRule"/>
</dbReference>
<dbReference type="EC" id="2.3.1.108" evidence="3"/>
<feature type="domain" description="N-acetyltransferase" evidence="4">
    <location>
        <begin position="1"/>
        <end position="183"/>
    </location>
</feature>
<protein>
    <recommendedName>
        <fullName evidence="3">Alpha-tubulin N-acetyltransferase</fullName>
        <shortName evidence="3">Alpha-TAT</shortName>
        <shortName evidence="3">TAT</shortName>
        <ecNumber evidence="3">2.3.1.108</ecNumber>
    </recommendedName>
    <alternativeName>
        <fullName evidence="3">Acetyltransferase mec-17 homolog</fullName>
    </alternativeName>
</protein>
<evidence type="ECO:0000313" key="6">
    <source>
        <dbReference type="Proteomes" id="UP000325440"/>
    </source>
</evidence>
<evidence type="ECO:0000259" key="4">
    <source>
        <dbReference type="PROSITE" id="PS51730"/>
    </source>
</evidence>
<proteinExistence type="inferred from homology"/>
<dbReference type="Pfam" id="PF05301">
    <property type="entry name" value="Acetyltransf_16"/>
    <property type="match status" value="1"/>
</dbReference>
<feature type="binding site" evidence="3">
    <location>
        <begin position="117"/>
        <end position="130"/>
    </location>
    <ligand>
        <name>acetyl-CoA</name>
        <dbReference type="ChEBI" id="CHEBI:57288"/>
    </ligand>
</feature>
<comment type="catalytic activity">
    <reaction evidence="3">
        <text>L-lysyl-[alpha-tubulin] + acetyl-CoA = N(6)-acetyl-L-lysyl-[alpha-tubulin] + CoA + H(+)</text>
        <dbReference type="Rhea" id="RHEA:15277"/>
        <dbReference type="Rhea" id="RHEA-COMP:11278"/>
        <dbReference type="Rhea" id="RHEA-COMP:11279"/>
        <dbReference type="ChEBI" id="CHEBI:15378"/>
        <dbReference type="ChEBI" id="CHEBI:29969"/>
        <dbReference type="ChEBI" id="CHEBI:57287"/>
        <dbReference type="ChEBI" id="CHEBI:57288"/>
        <dbReference type="ChEBI" id="CHEBI:61930"/>
        <dbReference type="EC" id="2.3.1.108"/>
    </reaction>
</comment>
<sequence>MEFKFDIKDLAEAVIVRIDHTLKPVGYDEEDENIQRRVAMIIDEMGKASARAQNLKMPITTAEKLSKSDNIIYLLTEQINEETFAVVGILKMGWKKLYLFDKKGIRSEAMVYCLLDFYIHETRQRQGYGNQLFEYMLKDNELEAKQLAIDRPSKKMLQFMQKHYSLKKLVDQGNNFVIFEEFFDIPGLTQLKDKYDSTNGYRNKPTYGRHAANKHIDSMSDILQGASSATRLNDKYVANADIINNKFKDNKPNLVTVLPSEKNLNDTTNGKKGVPPKLDLKFHHSNLW</sequence>
<dbReference type="CDD" id="cd04301">
    <property type="entry name" value="NAT_SF"/>
    <property type="match status" value="1"/>
</dbReference>
<dbReference type="PROSITE" id="PS51730">
    <property type="entry name" value="GNAT_ATAT"/>
    <property type="match status" value="1"/>
</dbReference>
<name>A0A5E4N3S7_9HEMI</name>
<evidence type="ECO:0000256" key="1">
    <source>
        <dbReference type="ARBA" id="ARBA00022679"/>
    </source>
</evidence>
<evidence type="ECO:0000256" key="3">
    <source>
        <dbReference type="HAMAP-Rule" id="MF_03130"/>
    </source>
</evidence>
<dbReference type="InterPro" id="IPR007965">
    <property type="entry name" value="GNAT_ATAT"/>
</dbReference>
<dbReference type="GO" id="GO:0005874">
    <property type="term" value="C:microtubule"/>
    <property type="evidence" value="ECO:0007669"/>
    <property type="project" value="InterPro"/>
</dbReference>
<feature type="site" description="Crucial for catalytic activity" evidence="3">
    <location>
        <position position="53"/>
    </location>
</feature>
<keyword evidence="2 3" id="KW-0012">Acyltransferase</keyword>
<dbReference type="PANTHER" id="PTHR12327:SF0">
    <property type="entry name" value="ALPHA-TUBULIN N-ACETYLTRANSFERASE 1"/>
    <property type="match status" value="1"/>
</dbReference>
<evidence type="ECO:0000313" key="5">
    <source>
        <dbReference type="EMBL" id="VVC36316.1"/>
    </source>
</evidence>
<dbReference type="HAMAP" id="MF_03130">
    <property type="entry name" value="mec17"/>
    <property type="match status" value="1"/>
</dbReference>
<dbReference type="Gene3D" id="3.40.630.30">
    <property type="match status" value="1"/>
</dbReference>
<dbReference type="Proteomes" id="UP000325440">
    <property type="component" value="Unassembled WGS sequence"/>
</dbReference>
<accession>A0A5E4N3S7</accession>
<dbReference type="GO" id="GO:0019799">
    <property type="term" value="F:tubulin N-acetyltransferase activity"/>
    <property type="evidence" value="ECO:0007669"/>
    <property type="project" value="UniProtKB-UniRule"/>
</dbReference>
<keyword evidence="1 3" id="KW-0808">Transferase</keyword>
<organism evidence="5 6">
    <name type="scientific">Cinara cedri</name>
    <dbReference type="NCBI Taxonomy" id="506608"/>
    <lineage>
        <taxon>Eukaryota</taxon>
        <taxon>Metazoa</taxon>
        <taxon>Ecdysozoa</taxon>
        <taxon>Arthropoda</taxon>
        <taxon>Hexapoda</taxon>
        <taxon>Insecta</taxon>
        <taxon>Pterygota</taxon>
        <taxon>Neoptera</taxon>
        <taxon>Paraneoptera</taxon>
        <taxon>Hemiptera</taxon>
        <taxon>Sternorrhyncha</taxon>
        <taxon>Aphidomorpha</taxon>
        <taxon>Aphidoidea</taxon>
        <taxon>Aphididae</taxon>
        <taxon>Lachninae</taxon>
        <taxon>Cinara</taxon>
    </lineage>
</organism>
<feature type="binding site" evidence="3">
    <location>
        <begin position="153"/>
        <end position="162"/>
    </location>
    <ligand>
        <name>acetyl-CoA</name>
        <dbReference type="ChEBI" id="CHEBI:57288"/>
    </ligand>
</feature>
<keyword evidence="6" id="KW-1185">Reference proteome</keyword>
<gene>
    <name evidence="5" type="ORF">CINCED_3A019897</name>
</gene>
<dbReference type="AlphaFoldDB" id="A0A5E4N3S7"/>
<dbReference type="InterPro" id="IPR038746">
    <property type="entry name" value="Atat"/>
</dbReference>
<dbReference type="EMBL" id="CABPRJ010001432">
    <property type="protein sequence ID" value="VVC36316.1"/>
    <property type="molecule type" value="Genomic_DNA"/>
</dbReference>
<reference evidence="5 6" key="1">
    <citation type="submission" date="2019-08" db="EMBL/GenBank/DDBJ databases">
        <authorList>
            <person name="Alioto T."/>
            <person name="Alioto T."/>
            <person name="Gomez Garrido J."/>
        </authorList>
    </citation>
    <scope>NUCLEOTIDE SEQUENCE [LARGE SCALE GENOMIC DNA]</scope>
</reference>